<dbReference type="RefSeq" id="XP_004035514.1">
    <property type="nucleotide sequence ID" value="XM_004035466.1"/>
</dbReference>
<keyword evidence="1" id="KW-1133">Transmembrane helix</keyword>
<dbReference type="AlphaFoldDB" id="G0QRZ8"/>
<name>G0QRZ8_ICHMU</name>
<organism evidence="2 3">
    <name type="scientific">Ichthyophthirius multifiliis</name>
    <name type="common">White spot disease agent</name>
    <name type="synonym">Ich</name>
    <dbReference type="NCBI Taxonomy" id="5932"/>
    <lineage>
        <taxon>Eukaryota</taxon>
        <taxon>Sar</taxon>
        <taxon>Alveolata</taxon>
        <taxon>Ciliophora</taxon>
        <taxon>Intramacronucleata</taxon>
        <taxon>Oligohymenophorea</taxon>
        <taxon>Hymenostomatida</taxon>
        <taxon>Ophryoglenina</taxon>
        <taxon>Ichthyophthirius</taxon>
    </lineage>
</organism>
<keyword evidence="1" id="KW-0812">Transmembrane</keyword>
<protein>
    <recommendedName>
        <fullName evidence="4">Transmembrane protein</fullName>
    </recommendedName>
</protein>
<evidence type="ECO:0008006" key="4">
    <source>
        <dbReference type="Google" id="ProtNLM"/>
    </source>
</evidence>
<keyword evidence="1" id="KW-0472">Membrane</keyword>
<evidence type="ECO:0000313" key="3">
    <source>
        <dbReference type="Proteomes" id="UP000008983"/>
    </source>
</evidence>
<feature type="transmembrane region" description="Helical" evidence="1">
    <location>
        <begin position="145"/>
        <end position="161"/>
    </location>
</feature>
<keyword evidence="3" id="KW-1185">Reference proteome</keyword>
<dbReference type="InParanoid" id="G0QRZ8"/>
<proteinExistence type="predicted"/>
<reference evidence="2 3" key="1">
    <citation type="submission" date="2011-07" db="EMBL/GenBank/DDBJ databases">
        <authorList>
            <person name="Coyne R."/>
            <person name="Brami D."/>
            <person name="Johnson J."/>
            <person name="Hostetler J."/>
            <person name="Hannick L."/>
            <person name="Clark T."/>
            <person name="Cassidy-Hanley D."/>
            <person name="Inman J."/>
        </authorList>
    </citation>
    <scope>NUCLEOTIDE SEQUENCE [LARGE SCALE GENOMIC DNA]</scope>
    <source>
        <strain evidence="2 3">G5</strain>
    </source>
</reference>
<accession>G0QRZ8</accession>
<dbReference type="EMBL" id="GL983803">
    <property type="protein sequence ID" value="EGR32028.1"/>
    <property type="molecule type" value="Genomic_DNA"/>
</dbReference>
<evidence type="ECO:0000256" key="1">
    <source>
        <dbReference type="SAM" id="Phobius"/>
    </source>
</evidence>
<dbReference type="Proteomes" id="UP000008983">
    <property type="component" value="Unassembled WGS sequence"/>
</dbReference>
<dbReference type="GeneID" id="14908181"/>
<gene>
    <name evidence="2" type="ORF">IMG5_098640</name>
</gene>
<sequence>MFIKKYIQQILLLIIQLKIKKQRLIKYILNKIKLYNISIQFLFIFDIYQFIFMVYQYKLIIIIKQYQNKLIMIEKTSNYNNFQKNKKKFHWRIQAKLFKRKFKIQFKIQKLLQQMQQFIILKKINIYIYKYLYTYIYNYQIKNKLTLIFNLCMFIIVYQSFQSYKNIKRKRQNLLNSLIYIRFLPFMLSKQQYKIYLINIFKQ</sequence>
<evidence type="ECO:0000313" key="2">
    <source>
        <dbReference type="EMBL" id="EGR32028.1"/>
    </source>
</evidence>
<feature type="transmembrane region" description="Helical" evidence="1">
    <location>
        <begin position="34"/>
        <end position="55"/>
    </location>
</feature>